<sequence length="67" mass="7566">MFQWFTVVGYFNDTGLAYVGHHHCLEKDAAARQAFEISDQMVIVAIFEGEQCDVSLNEHCMTGPEDL</sequence>
<reference evidence="2" key="1">
    <citation type="submission" date="2016-10" db="EMBL/GenBank/DDBJ databases">
        <authorList>
            <person name="Varghese N."/>
            <person name="Submissions S."/>
        </authorList>
    </citation>
    <scope>NUCLEOTIDE SEQUENCE [LARGE SCALE GENOMIC DNA]</scope>
    <source>
        <strain evidence="2">DSM 26348</strain>
    </source>
</reference>
<dbReference type="EMBL" id="FOQD01000004">
    <property type="protein sequence ID" value="SFH97577.1"/>
    <property type="molecule type" value="Genomic_DNA"/>
</dbReference>
<name>A0A1I3EF47_9PLAN</name>
<gene>
    <name evidence="1" type="ORF">SAMN05421753_104196</name>
</gene>
<evidence type="ECO:0000313" key="2">
    <source>
        <dbReference type="Proteomes" id="UP000199518"/>
    </source>
</evidence>
<accession>A0A1I3EF47</accession>
<organism evidence="1 2">
    <name type="scientific">Planctomicrobium piriforme</name>
    <dbReference type="NCBI Taxonomy" id="1576369"/>
    <lineage>
        <taxon>Bacteria</taxon>
        <taxon>Pseudomonadati</taxon>
        <taxon>Planctomycetota</taxon>
        <taxon>Planctomycetia</taxon>
        <taxon>Planctomycetales</taxon>
        <taxon>Planctomycetaceae</taxon>
        <taxon>Planctomicrobium</taxon>
    </lineage>
</organism>
<dbReference type="STRING" id="1576369.SAMN05421753_104196"/>
<protein>
    <submittedName>
        <fullName evidence="1">Uncharacterized protein</fullName>
    </submittedName>
</protein>
<proteinExistence type="predicted"/>
<dbReference type="AlphaFoldDB" id="A0A1I3EF47"/>
<evidence type="ECO:0000313" key="1">
    <source>
        <dbReference type="EMBL" id="SFH97577.1"/>
    </source>
</evidence>
<dbReference type="Proteomes" id="UP000199518">
    <property type="component" value="Unassembled WGS sequence"/>
</dbReference>
<keyword evidence="2" id="KW-1185">Reference proteome</keyword>
<dbReference type="RefSeq" id="WP_092048583.1">
    <property type="nucleotide sequence ID" value="NZ_FOQD01000004.1"/>
</dbReference>